<proteinExistence type="predicted"/>
<keyword evidence="1" id="KW-1133">Transmembrane helix</keyword>
<gene>
    <name evidence="2" type="ORF">VNI00_014600</name>
</gene>
<accession>A0AAW0BRR3</accession>
<keyword evidence="3" id="KW-1185">Reference proteome</keyword>
<organism evidence="2 3">
    <name type="scientific">Paramarasmius palmivorus</name>
    <dbReference type="NCBI Taxonomy" id="297713"/>
    <lineage>
        <taxon>Eukaryota</taxon>
        <taxon>Fungi</taxon>
        <taxon>Dikarya</taxon>
        <taxon>Basidiomycota</taxon>
        <taxon>Agaricomycotina</taxon>
        <taxon>Agaricomycetes</taxon>
        <taxon>Agaricomycetidae</taxon>
        <taxon>Agaricales</taxon>
        <taxon>Marasmiineae</taxon>
        <taxon>Marasmiaceae</taxon>
        <taxon>Paramarasmius</taxon>
    </lineage>
</organism>
<evidence type="ECO:0000256" key="1">
    <source>
        <dbReference type="SAM" id="Phobius"/>
    </source>
</evidence>
<evidence type="ECO:0000313" key="3">
    <source>
        <dbReference type="Proteomes" id="UP001383192"/>
    </source>
</evidence>
<feature type="transmembrane region" description="Helical" evidence="1">
    <location>
        <begin position="145"/>
        <end position="163"/>
    </location>
</feature>
<reference evidence="2 3" key="1">
    <citation type="submission" date="2024-01" db="EMBL/GenBank/DDBJ databases">
        <title>A draft genome for a cacao thread blight-causing isolate of Paramarasmius palmivorus.</title>
        <authorList>
            <person name="Baruah I.K."/>
            <person name="Bukari Y."/>
            <person name="Amoako-Attah I."/>
            <person name="Meinhardt L.W."/>
            <person name="Bailey B.A."/>
            <person name="Cohen S.P."/>
        </authorList>
    </citation>
    <scope>NUCLEOTIDE SEQUENCE [LARGE SCALE GENOMIC DNA]</scope>
    <source>
        <strain evidence="2 3">GH-12</strain>
    </source>
</reference>
<comment type="caution">
    <text evidence="2">The sequence shown here is derived from an EMBL/GenBank/DDBJ whole genome shotgun (WGS) entry which is preliminary data.</text>
</comment>
<dbReference type="EMBL" id="JAYKXP010000083">
    <property type="protein sequence ID" value="KAK7029455.1"/>
    <property type="molecule type" value="Genomic_DNA"/>
</dbReference>
<feature type="transmembrane region" description="Helical" evidence="1">
    <location>
        <begin position="53"/>
        <end position="78"/>
    </location>
</feature>
<feature type="transmembrane region" description="Helical" evidence="1">
    <location>
        <begin position="24"/>
        <end position="41"/>
    </location>
</feature>
<dbReference type="Proteomes" id="UP001383192">
    <property type="component" value="Unassembled WGS sequence"/>
</dbReference>
<protein>
    <submittedName>
        <fullName evidence="2">Uncharacterized protein</fullName>
    </submittedName>
</protein>
<sequence length="190" mass="20900">MILSNIGGMIVARRAFGGEVNSQSAYYTIGALSISCGVMGISQVRNTPEHRKWMMRMVSFFGVAVTTRILALISQQIITDIGGFYSVWRCDELLSVLTDAIEAESRYPLCAASGMNTSRTFVAVLANARSDSLGYGSAVRVCQGMALWFALLFHTVGMEFYLIKSEKANSQRRGFVLEPRDNDQDSTLLS</sequence>
<name>A0AAW0BRR3_9AGAR</name>
<dbReference type="AlphaFoldDB" id="A0AAW0BRR3"/>
<keyword evidence="1" id="KW-0812">Transmembrane</keyword>
<evidence type="ECO:0000313" key="2">
    <source>
        <dbReference type="EMBL" id="KAK7029455.1"/>
    </source>
</evidence>
<keyword evidence="1" id="KW-0472">Membrane</keyword>